<feature type="region of interest" description="Disordered" evidence="1">
    <location>
        <begin position="1"/>
        <end position="29"/>
    </location>
</feature>
<evidence type="ECO:0000313" key="3">
    <source>
        <dbReference type="Proteomes" id="UP000595220"/>
    </source>
</evidence>
<evidence type="ECO:0000313" key="2">
    <source>
        <dbReference type="EMBL" id="QQC44604.1"/>
    </source>
</evidence>
<dbReference type="EMBL" id="CP066065">
    <property type="protein sequence ID" value="QQC44604.1"/>
    <property type="molecule type" value="Genomic_DNA"/>
</dbReference>
<protein>
    <submittedName>
        <fullName evidence="2">Uncharacterized protein</fullName>
    </submittedName>
</protein>
<proteinExistence type="predicted"/>
<evidence type="ECO:0000256" key="1">
    <source>
        <dbReference type="SAM" id="MobiDB-lite"/>
    </source>
</evidence>
<name>A0AAQ0BWP4_9ACTO</name>
<keyword evidence="3" id="KW-1185">Reference proteome</keyword>
<sequence length="66" mass="6793">MTLLDPSPAIGVMGGRAQRFSPGEIDEGNPGYPIEALRDLCSAGGNAGQASKRGAITLAVARNEEH</sequence>
<accession>A0AAQ0BWP4</accession>
<dbReference type="Proteomes" id="UP000595220">
    <property type="component" value="Chromosome"/>
</dbReference>
<organism evidence="2 3">
    <name type="scientific">Schaalia meyeri</name>
    <dbReference type="NCBI Taxonomy" id="52773"/>
    <lineage>
        <taxon>Bacteria</taxon>
        <taxon>Bacillati</taxon>
        <taxon>Actinomycetota</taxon>
        <taxon>Actinomycetes</taxon>
        <taxon>Actinomycetales</taxon>
        <taxon>Actinomycetaceae</taxon>
        <taxon>Schaalia</taxon>
    </lineage>
</organism>
<dbReference type="AlphaFoldDB" id="A0AAQ0BWP4"/>
<dbReference type="RefSeq" id="WP_050694595.1">
    <property type="nucleotide sequence ID" value="NZ_CP012072.1"/>
</dbReference>
<reference evidence="2 3" key="1">
    <citation type="submission" date="2020-12" db="EMBL/GenBank/DDBJ databases">
        <title>FDA dAtabase for Regulatory Grade micrObial Sequences (FDA-ARGOS): Supporting development and validation of Infectious Disease Dx tests.</title>
        <authorList>
            <person name="Sproer C."/>
            <person name="Gronow S."/>
            <person name="Severitt S."/>
            <person name="Schroder I."/>
            <person name="Tallon L."/>
            <person name="Sadzewicz L."/>
            <person name="Zhao X."/>
            <person name="Boylan J."/>
            <person name="Ott S."/>
            <person name="Bowen H."/>
            <person name="Vavikolanu K."/>
            <person name="Mehta A."/>
            <person name="Aluvathingal J."/>
            <person name="Nadendla S."/>
            <person name="Lowell S."/>
            <person name="Myers T."/>
            <person name="Yan Y."/>
            <person name="Sichtig H."/>
        </authorList>
    </citation>
    <scope>NUCLEOTIDE SEQUENCE [LARGE SCALE GENOMIC DNA]</scope>
    <source>
        <strain evidence="2 3">FDAARGOS_985</strain>
    </source>
</reference>
<dbReference type="KEGG" id="amy:ADJ76_02165"/>
<gene>
    <name evidence="2" type="ORF">I6H42_04275</name>
</gene>